<dbReference type="Gene3D" id="3.30.200.20">
    <property type="entry name" value="Phosphorylase Kinase, domain 1"/>
    <property type="match status" value="1"/>
</dbReference>
<dbReference type="GO" id="GO:0006189">
    <property type="term" value="P:'de novo' IMP biosynthetic process"/>
    <property type="evidence" value="ECO:0007669"/>
    <property type="project" value="UniProtKB-UniRule"/>
</dbReference>
<evidence type="ECO:0000256" key="2">
    <source>
        <dbReference type="ARBA" id="ARBA00010190"/>
    </source>
</evidence>
<dbReference type="Proteomes" id="UP000076976">
    <property type="component" value="Unassembled WGS sequence"/>
</dbReference>
<dbReference type="EC" id="6.3.2.6" evidence="8"/>
<reference evidence="10 11" key="1">
    <citation type="submission" date="2016-01" db="EMBL/GenBank/DDBJ databases">
        <title>Janibacter melonis strain CD11_4 genome sequencing and assembly.</title>
        <authorList>
            <person name="Nair G.R."/>
            <person name="Kaur G."/>
            <person name="Chander A.M."/>
            <person name="Mayilraj S."/>
        </authorList>
    </citation>
    <scope>NUCLEOTIDE SEQUENCE [LARGE SCALE GENOMIC DNA]</scope>
    <source>
        <strain evidence="10 11">CD11-4</strain>
    </source>
</reference>
<evidence type="ECO:0000313" key="10">
    <source>
        <dbReference type="EMBL" id="OAB88415.1"/>
    </source>
</evidence>
<evidence type="ECO:0000256" key="4">
    <source>
        <dbReference type="ARBA" id="ARBA00022741"/>
    </source>
</evidence>
<dbReference type="PANTHER" id="PTHR43700">
    <property type="entry name" value="PHOSPHORIBOSYLAMINOIMIDAZOLE-SUCCINOCARBOXAMIDE SYNTHASE"/>
    <property type="match status" value="1"/>
</dbReference>
<evidence type="ECO:0000256" key="7">
    <source>
        <dbReference type="ARBA" id="ARBA00048475"/>
    </source>
</evidence>
<dbReference type="CDD" id="cd01414">
    <property type="entry name" value="SAICAR_synt_Sc"/>
    <property type="match status" value="1"/>
</dbReference>
<dbReference type="SUPFAM" id="SSF56104">
    <property type="entry name" value="SAICAR synthase-like"/>
    <property type="match status" value="1"/>
</dbReference>
<comment type="pathway">
    <text evidence="1 8">Purine metabolism; IMP biosynthesis via de novo pathway; 5-amino-1-(5-phospho-D-ribosyl)imidazole-4-carboxamide from 5-amino-1-(5-phospho-D-ribosyl)imidazole-4-carboxylate: step 1/2.</text>
</comment>
<keyword evidence="6 8" id="KW-0067">ATP-binding</keyword>
<dbReference type="GO" id="GO:0004639">
    <property type="term" value="F:phosphoribosylaminoimidazolesuccinocarboxamide synthase activity"/>
    <property type="evidence" value="ECO:0007669"/>
    <property type="project" value="UniProtKB-UniRule"/>
</dbReference>
<dbReference type="PANTHER" id="PTHR43700:SF1">
    <property type="entry name" value="PHOSPHORIBOSYLAMINOIMIDAZOLE-SUCCINOCARBOXAMIDE SYNTHASE"/>
    <property type="match status" value="1"/>
</dbReference>
<proteinExistence type="inferred from homology"/>
<evidence type="ECO:0000256" key="6">
    <source>
        <dbReference type="ARBA" id="ARBA00022840"/>
    </source>
</evidence>
<dbReference type="NCBIfam" id="NF010568">
    <property type="entry name" value="PRK13961.1"/>
    <property type="match status" value="1"/>
</dbReference>
<keyword evidence="4 8" id="KW-0547">Nucleotide-binding</keyword>
<evidence type="ECO:0000256" key="1">
    <source>
        <dbReference type="ARBA" id="ARBA00004672"/>
    </source>
</evidence>
<dbReference type="Gene3D" id="3.30.470.20">
    <property type="entry name" value="ATP-grasp fold, B domain"/>
    <property type="match status" value="1"/>
</dbReference>
<accession>A0A176QF48</accession>
<evidence type="ECO:0000256" key="3">
    <source>
        <dbReference type="ARBA" id="ARBA00022598"/>
    </source>
</evidence>
<dbReference type="UniPathway" id="UPA00074">
    <property type="reaction ID" value="UER00131"/>
</dbReference>
<evidence type="ECO:0000313" key="11">
    <source>
        <dbReference type="Proteomes" id="UP000076976"/>
    </source>
</evidence>
<feature type="domain" description="SAICAR synthetase/ADE2 N-terminal" evidence="9">
    <location>
        <begin position="15"/>
        <end position="284"/>
    </location>
</feature>
<dbReference type="STRING" id="262209.AWH69_00965"/>
<evidence type="ECO:0000259" key="9">
    <source>
        <dbReference type="Pfam" id="PF01259"/>
    </source>
</evidence>
<comment type="catalytic activity">
    <reaction evidence="7 8">
        <text>5-amino-1-(5-phospho-D-ribosyl)imidazole-4-carboxylate + L-aspartate + ATP = (2S)-2-[5-amino-1-(5-phospho-beta-D-ribosyl)imidazole-4-carboxamido]succinate + ADP + phosphate + 2 H(+)</text>
        <dbReference type="Rhea" id="RHEA:22628"/>
        <dbReference type="ChEBI" id="CHEBI:15378"/>
        <dbReference type="ChEBI" id="CHEBI:29991"/>
        <dbReference type="ChEBI" id="CHEBI:30616"/>
        <dbReference type="ChEBI" id="CHEBI:43474"/>
        <dbReference type="ChEBI" id="CHEBI:58443"/>
        <dbReference type="ChEBI" id="CHEBI:77657"/>
        <dbReference type="ChEBI" id="CHEBI:456216"/>
        <dbReference type="EC" id="6.3.2.6"/>
    </reaction>
</comment>
<dbReference type="Pfam" id="PF01259">
    <property type="entry name" value="SAICAR_synt"/>
    <property type="match status" value="1"/>
</dbReference>
<dbReference type="HAMAP" id="MF_00137">
    <property type="entry name" value="SAICAR_synth"/>
    <property type="match status" value="1"/>
</dbReference>
<keyword evidence="5 8" id="KW-0658">Purine biosynthesis</keyword>
<dbReference type="GO" id="GO:0005524">
    <property type="term" value="F:ATP binding"/>
    <property type="evidence" value="ECO:0007669"/>
    <property type="project" value="UniProtKB-KW"/>
</dbReference>
<name>A0A176QF48_9MICO</name>
<evidence type="ECO:0000256" key="8">
    <source>
        <dbReference type="HAMAP-Rule" id="MF_00137"/>
    </source>
</evidence>
<keyword evidence="11" id="KW-1185">Reference proteome</keyword>
<comment type="similarity">
    <text evidence="2 8">Belongs to the SAICAR synthetase family.</text>
</comment>
<dbReference type="GO" id="GO:0005737">
    <property type="term" value="C:cytoplasm"/>
    <property type="evidence" value="ECO:0007669"/>
    <property type="project" value="TreeGrafter"/>
</dbReference>
<dbReference type="AlphaFoldDB" id="A0A176QF48"/>
<dbReference type="InterPro" id="IPR028923">
    <property type="entry name" value="SAICAR_synt/ADE2_N"/>
</dbReference>
<evidence type="ECO:0000256" key="5">
    <source>
        <dbReference type="ARBA" id="ARBA00022755"/>
    </source>
</evidence>
<comment type="caution">
    <text evidence="10">The sequence shown here is derived from an EMBL/GenBank/DDBJ whole genome shotgun (WGS) entry which is preliminary data.</text>
</comment>
<dbReference type="RefSeq" id="WP_068270132.1">
    <property type="nucleotide sequence ID" value="NZ_LQZG01000001.1"/>
</dbReference>
<sequence length="321" mass="34563">MADGSHPTLPGFAHVYSGKVRDLYAPLDDAGEARADRLLLVASDRMSAYDFVLDSPIPDKGAVLTQLSLWWFDQLADLLPHHVVSTDVPDEVAGRSVLVERLDMLPVECVARAYLTGGGLSEYEATGSVSGVALPEGLVDGSRLPEPVFTPSTKAPMGQHDEPIPFEGVVAEIGPELAERVRDLTIAILARGNDVAAERGILLADTKVEFGLRGLDLAPGEDLGEAIRARGAACEIVLADEVLTSDSSRFWPADAWEPGHPQPSYDKQYVRDWLTSAASGWDRHSGETPPALPDEVVAATRDRYVEAYERLTGTPFVPAGR</sequence>
<organism evidence="10 11">
    <name type="scientific">Janibacter melonis</name>
    <dbReference type="NCBI Taxonomy" id="262209"/>
    <lineage>
        <taxon>Bacteria</taxon>
        <taxon>Bacillati</taxon>
        <taxon>Actinomycetota</taxon>
        <taxon>Actinomycetes</taxon>
        <taxon>Micrococcales</taxon>
        <taxon>Intrasporangiaceae</taxon>
        <taxon>Janibacter</taxon>
    </lineage>
</organism>
<protein>
    <recommendedName>
        <fullName evidence="8">Phosphoribosylaminoimidazole-succinocarboxamide synthase</fullName>
        <ecNumber evidence="8">6.3.2.6</ecNumber>
    </recommendedName>
    <alternativeName>
        <fullName evidence="8">SAICAR synthetase</fullName>
    </alternativeName>
</protein>
<keyword evidence="3 8" id="KW-0436">Ligase</keyword>
<gene>
    <name evidence="8" type="primary">purC</name>
    <name evidence="10" type="ORF">AWH69_00965</name>
</gene>
<dbReference type="EMBL" id="LQZG01000001">
    <property type="protein sequence ID" value="OAB88415.1"/>
    <property type="molecule type" value="Genomic_DNA"/>
</dbReference>